<name>A0A7U3MC75_CARVO</name>
<dbReference type="EMBL" id="MN837664">
    <property type="protein sequence ID" value="QHB80561.1"/>
    <property type="molecule type" value="mRNA"/>
</dbReference>
<evidence type="ECO:0000256" key="1">
    <source>
        <dbReference type="SAM" id="MobiDB-lite"/>
    </source>
</evidence>
<dbReference type="GO" id="GO:0007218">
    <property type="term" value="P:neuropeptide signaling pathway"/>
    <property type="evidence" value="ECO:0007669"/>
    <property type="project" value="UniProtKB-KW"/>
</dbReference>
<evidence type="ECO:0000256" key="2">
    <source>
        <dbReference type="SAM" id="SignalP"/>
    </source>
</evidence>
<feature type="chain" id="PRO_5031331500" evidence="2">
    <location>
        <begin position="27"/>
        <end position="406"/>
    </location>
</feature>
<feature type="region of interest" description="Disordered" evidence="1">
    <location>
        <begin position="284"/>
        <end position="311"/>
    </location>
</feature>
<organism evidence="3">
    <name type="scientific">Carabus violaceus</name>
    <name type="common">Violet ground beetle</name>
    <dbReference type="NCBI Taxonomy" id="41075"/>
    <lineage>
        <taxon>Eukaryota</taxon>
        <taxon>Metazoa</taxon>
        <taxon>Ecdysozoa</taxon>
        <taxon>Arthropoda</taxon>
        <taxon>Hexapoda</taxon>
        <taxon>Insecta</taxon>
        <taxon>Pterygota</taxon>
        <taxon>Neoptera</taxon>
        <taxon>Endopterygota</taxon>
        <taxon>Coleoptera</taxon>
        <taxon>Adephaga</taxon>
        <taxon>Caraboidea</taxon>
        <taxon>Carabidae</taxon>
        <taxon>Carabinae</taxon>
        <taxon>Carabini</taxon>
        <taxon>Carabina</taxon>
        <taxon>Carabus</taxon>
        <taxon>Megodontus</taxon>
    </lineage>
</organism>
<accession>A0A7U3MC75</accession>
<dbReference type="AlphaFoldDB" id="A0A7U3MC75"/>
<protein>
    <submittedName>
        <fullName evidence="3">Neuropeptide-like1 transcript b</fullName>
    </submittedName>
</protein>
<keyword evidence="3" id="KW-0527">Neuropeptide</keyword>
<proteinExistence type="evidence at transcript level"/>
<reference evidence="3" key="1">
    <citation type="journal article" date="2020" name="Insect Biochem. Mol. Biol.">
        <title>The Neuropeptidome of Carabus (Coleoptera, Adephaga: Carabidae).</title>
        <authorList>
            <person name="Ragionieri L."/>
            <person name="Predel R."/>
        </authorList>
    </citation>
    <scope>NUCLEOTIDE SEQUENCE</scope>
    <source>
        <strain evidence="3">40</strain>
    </source>
</reference>
<keyword evidence="2" id="KW-0732">Signal</keyword>
<sequence>MGCSLLPNIVWITLLVFGVFVTKVKPDEDSDASSISTCELNLARLLLLPPDSMQVQALKRELYRYLEAKLEEDELTKRSLSSLVRDGKLPYLPKRNLEALARSGYLKPALDDDMENDDLKRSIANLAKNGQLPTFQKTDDEQTKRGIQSLARNGDLPGKREIDNLLSALYEKRNIGALARGFNFPVAGKRYIGALARTGDLRYMTQDDDDFYDKRNIASIVRNSGKRSIASLVRSNNLPNGNRYIFDEFKRNIASIARTMGSRYSGKRAVPTAALLRQDSYMNGADTKHYDDETQLTKNDNDNDTNENDTAEEKRNIASLKAQMKPKFKRAVNENDTVSRNKRQASNYWEPSEEYPVPVYQNNNVYDYEELMHALTGVYPNTEKRFLGRIPQMGRPKTTPRTRKNR</sequence>
<feature type="signal peptide" evidence="2">
    <location>
        <begin position="1"/>
        <end position="26"/>
    </location>
</feature>
<evidence type="ECO:0000313" key="3">
    <source>
        <dbReference type="EMBL" id="QHB80561.1"/>
    </source>
</evidence>